<comment type="caution">
    <text evidence="1">The sequence shown here is derived from an EMBL/GenBank/DDBJ whole genome shotgun (WGS) entry which is preliminary data.</text>
</comment>
<proteinExistence type="predicted"/>
<protein>
    <submittedName>
        <fullName evidence="1">Uncharacterized protein</fullName>
    </submittedName>
</protein>
<sequence>MEDEKTDNDENSKNGDVSDAEECVLSLQKSFTELEKKCGKMSGINVEGYLTADVLQRILWFLQELLKKIFSLKSQTKWKMMMMQIHRNRY</sequence>
<dbReference type="EMBL" id="BGPR01125369">
    <property type="protein sequence ID" value="GBN31972.1"/>
    <property type="molecule type" value="Genomic_DNA"/>
</dbReference>
<dbReference type="Proteomes" id="UP000499080">
    <property type="component" value="Unassembled WGS sequence"/>
</dbReference>
<keyword evidence="2" id="KW-1185">Reference proteome</keyword>
<accession>A0A4Y2MZH0</accession>
<reference evidence="1 2" key="1">
    <citation type="journal article" date="2019" name="Sci. Rep.">
        <title>Orb-weaving spider Araneus ventricosus genome elucidates the spidroin gene catalogue.</title>
        <authorList>
            <person name="Kono N."/>
            <person name="Nakamura H."/>
            <person name="Ohtoshi R."/>
            <person name="Moran D.A.P."/>
            <person name="Shinohara A."/>
            <person name="Yoshida Y."/>
            <person name="Fujiwara M."/>
            <person name="Mori M."/>
            <person name="Tomita M."/>
            <person name="Arakawa K."/>
        </authorList>
    </citation>
    <scope>NUCLEOTIDE SEQUENCE [LARGE SCALE GENOMIC DNA]</scope>
</reference>
<organism evidence="1 2">
    <name type="scientific">Araneus ventricosus</name>
    <name type="common">Orbweaver spider</name>
    <name type="synonym">Epeira ventricosa</name>
    <dbReference type="NCBI Taxonomy" id="182803"/>
    <lineage>
        <taxon>Eukaryota</taxon>
        <taxon>Metazoa</taxon>
        <taxon>Ecdysozoa</taxon>
        <taxon>Arthropoda</taxon>
        <taxon>Chelicerata</taxon>
        <taxon>Arachnida</taxon>
        <taxon>Araneae</taxon>
        <taxon>Araneomorphae</taxon>
        <taxon>Entelegynae</taxon>
        <taxon>Araneoidea</taxon>
        <taxon>Araneidae</taxon>
        <taxon>Araneus</taxon>
    </lineage>
</organism>
<name>A0A4Y2MZH0_ARAVE</name>
<dbReference type="AlphaFoldDB" id="A0A4Y2MZH0"/>
<evidence type="ECO:0000313" key="2">
    <source>
        <dbReference type="Proteomes" id="UP000499080"/>
    </source>
</evidence>
<evidence type="ECO:0000313" key="1">
    <source>
        <dbReference type="EMBL" id="GBN31972.1"/>
    </source>
</evidence>
<gene>
    <name evidence="1" type="ORF">AVEN_174298_1</name>
</gene>